<gene>
    <name evidence="4" type="primary">LOC112912635</name>
</gene>
<dbReference type="Proteomes" id="UP001652641">
    <property type="component" value="Unplaced"/>
</dbReference>
<feature type="region of interest" description="Disordered" evidence="1">
    <location>
        <begin position="1"/>
        <end position="33"/>
    </location>
</feature>
<feature type="region of interest" description="Disordered" evidence="1">
    <location>
        <begin position="171"/>
        <end position="215"/>
    </location>
</feature>
<evidence type="ECO:0000256" key="1">
    <source>
        <dbReference type="SAM" id="MobiDB-lite"/>
    </source>
</evidence>
<feature type="domain" description="Ubiquitin-like" evidence="2">
    <location>
        <begin position="282"/>
        <end position="350"/>
    </location>
</feature>
<accession>A0ABM4ZFV8</accession>
<dbReference type="SUPFAM" id="SSF54236">
    <property type="entry name" value="Ubiquitin-like"/>
    <property type="match status" value="1"/>
</dbReference>
<reference evidence="4" key="1">
    <citation type="submission" date="2025-08" db="UniProtKB">
        <authorList>
            <consortium name="RefSeq"/>
        </authorList>
    </citation>
    <scope>IDENTIFICATION</scope>
    <source>
        <tissue evidence="4">Cell line</tissue>
    </source>
</reference>
<dbReference type="InterPro" id="IPR057887">
    <property type="entry name" value="IQUB_helical"/>
</dbReference>
<dbReference type="Pfam" id="PF25805">
    <property type="entry name" value="IQUB"/>
    <property type="match status" value="1"/>
</dbReference>
<proteinExistence type="predicted"/>
<evidence type="ECO:0000313" key="3">
    <source>
        <dbReference type="Proteomes" id="UP001652641"/>
    </source>
</evidence>
<dbReference type="InterPro" id="IPR029071">
    <property type="entry name" value="Ubiquitin-like_domsf"/>
</dbReference>
<dbReference type="PROSITE" id="PS50053">
    <property type="entry name" value="UBIQUITIN_2"/>
    <property type="match status" value="1"/>
</dbReference>
<protein>
    <submittedName>
        <fullName evidence="4">IQ motif and ubiquitin-like domain-containing protein isoform X1</fullName>
    </submittedName>
</protein>
<organism evidence="3 4">
    <name type="scientific">Vulpes vulpes</name>
    <name type="common">Red fox</name>
    <dbReference type="NCBI Taxonomy" id="9627"/>
    <lineage>
        <taxon>Eukaryota</taxon>
        <taxon>Metazoa</taxon>
        <taxon>Chordata</taxon>
        <taxon>Craniata</taxon>
        <taxon>Vertebrata</taxon>
        <taxon>Euteleostomi</taxon>
        <taxon>Mammalia</taxon>
        <taxon>Eutheria</taxon>
        <taxon>Laurasiatheria</taxon>
        <taxon>Carnivora</taxon>
        <taxon>Caniformia</taxon>
        <taxon>Canidae</taxon>
        <taxon>Vulpes</taxon>
    </lineage>
</organism>
<dbReference type="Gene3D" id="3.10.20.90">
    <property type="entry name" value="Phosphatidylinositol 3-kinase Catalytic Subunit, Chain A, domain 1"/>
    <property type="match status" value="1"/>
</dbReference>
<keyword evidence="3" id="KW-1185">Reference proteome</keyword>
<dbReference type="PANTHER" id="PTHR21074:SF0">
    <property type="entry name" value="IQ AND UBIQUITIN-LIKE DOMAIN-CONTAINING PROTEIN"/>
    <property type="match status" value="1"/>
</dbReference>
<dbReference type="RefSeq" id="XP_072601365.1">
    <property type="nucleotide sequence ID" value="XM_072745264.1"/>
</dbReference>
<dbReference type="GeneID" id="112912635"/>
<dbReference type="InterPro" id="IPR037695">
    <property type="entry name" value="IQUB"/>
</dbReference>
<dbReference type="InterPro" id="IPR000626">
    <property type="entry name" value="Ubiquitin-like_dom"/>
</dbReference>
<evidence type="ECO:0000313" key="4">
    <source>
        <dbReference type="RefSeq" id="XP_072601365.1"/>
    </source>
</evidence>
<name>A0ABM4ZFV8_VULVU</name>
<evidence type="ECO:0000259" key="2">
    <source>
        <dbReference type="PROSITE" id="PS50053"/>
    </source>
</evidence>
<sequence length="944" mass="108578">MRRASEKAAGPVRTRLPRNLSDPVAASLGQGSRLSTGASCTFASKFGVNVALHRIRAHRLPGDVCVTPQENGHLLQTLARLPLPPSRCEPRVFHYQPRCGWDGPVPTDVPPQSRFYHSCGNTPPGHFHPPLLAASFYRKMSDREEEFGAQNAVTASEENDDAFETINVPVSSEELPESGQAEGSESEVTPSSEGHTTHVKEENDQSFLNKEPEDEEQLMEEVLFPKRVSYSRRNSVKHKFTKHDNAVQSAKQFSHAGSLAFLDKIKAIKESLKASMKDPLATVKVVLFPVGQEIIMPFKIDTIVKYLKDHFSYQLLIPSNILQIRYAGRILKNNETLLQYGAKPQDIVQVEIFSTDPDQFPIKRIHGLTDASQIITVKVQTGIAQYQEVPVEIIKSDFHKPFLGGFRHKITGIEYHNAGTQTVPKKIPEKDNVFCRDTQTVFLRKKLQQTTNTTSTQMTKIGVYVSNMTDKLVIPGKYFSAAEYHAQRLQAVIVLQTYYRQWHAKVVVKDLKRQKMLRLKWEAEEELRKIREKEEWIKLDYYRRHNPQTKEDFEVLYNALELWRQEEFARINQSFTGAERKAALCELLEKETQIIASIGRHRYIANMANREALIQTFLDKCSAPKVWRTFSGKIIEMDTQFTIRARELQNIYKCIMLKNLSQDERLDVLLTLKHTVKEHECKLTQEILELIDREVDLMMRGVKHHNLEGLRKRIATLFFHYIKTPLFNPEVARHLKVPQDPLMFSKKVDFCRSCRLYLPRTEFAASAGPGPPPHGRPCRRCSALGQEARQRQSFLKLKCLLRRLHSAEARYEDDPKIAFLMQLQDIQYLVENIWASQSVLSAWNDLNDLVLVRWDRSLEWSPWNCILLTKDEGVAHLKLTSIEEGYEPLFIHKIKHKHILAKNYFSHIPVLASFILDDGEIDEIRKKYHSETTPKIIVAQRPSP</sequence>
<dbReference type="PANTHER" id="PTHR21074">
    <property type="entry name" value="IQ AND UBIQUITIN-LIKE DOMAIN-CONTAINING PROTEIN"/>
    <property type="match status" value="1"/>
</dbReference>
<dbReference type="Pfam" id="PF00240">
    <property type="entry name" value="ubiquitin"/>
    <property type="match status" value="1"/>
</dbReference>
<feature type="compositionally biased region" description="Polar residues" evidence="1">
    <location>
        <begin position="181"/>
        <end position="194"/>
    </location>
</feature>